<dbReference type="AlphaFoldDB" id="A0A0L8L8Z0"/>
<dbReference type="PATRIC" id="fig|67356.5.peg.4021"/>
<dbReference type="EMBL" id="LGUS01000163">
    <property type="protein sequence ID" value="KOG34589.1"/>
    <property type="molecule type" value="Genomic_DNA"/>
</dbReference>
<dbReference type="InterPro" id="IPR049046">
    <property type="entry name" value="Beta-AFase-like_GH127_middle"/>
</dbReference>
<name>A0A0L8L8Z0_9ACTN</name>
<dbReference type="Proteomes" id="UP000037251">
    <property type="component" value="Unassembled WGS sequence"/>
</dbReference>
<accession>A0A0L8L8Z0</accession>
<feature type="domain" description="Non-reducing end beta-L-arabinofuranosidase-like GH127 middle" evidence="1">
    <location>
        <begin position="21"/>
        <end position="113"/>
    </location>
</feature>
<evidence type="ECO:0000313" key="3">
    <source>
        <dbReference type="Proteomes" id="UP000037251"/>
    </source>
</evidence>
<protein>
    <recommendedName>
        <fullName evidence="1">Non-reducing end beta-L-arabinofuranosidase-like GH127 middle domain-containing protein</fullName>
    </recommendedName>
</protein>
<keyword evidence="3" id="KW-1185">Reference proteome</keyword>
<proteinExistence type="predicted"/>
<organism evidence="2 3">
    <name type="scientific">Streptomyces resistomycificus</name>
    <dbReference type="NCBI Taxonomy" id="67356"/>
    <lineage>
        <taxon>Bacteria</taxon>
        <taxon>Bacillati</taxon>
        <taxon>Actinomycetota</taxon>
        <taxon>Actinomycetes</taxon>
        <taxon>Kitasatosporales</taxon>
        <taxon>Streptomycetaceae</taxon>
        <taxon>Streptomyces</taxon>
        <taxon>Streptomyces aurantiacus group</taxon>
    </lineage>
</organism>
<reference evidence="3" key="1">
    <citation type="submission" date="2015-07" db="EMBL/GenBank/DDBJ databases">
        <authorList>
            <person name="Ju K.-S."/>
            <person name="Doroghazi J.R."/>
            <person name="Metcalf W.W."/>
        </authorList>
    </citation>
    <scope>NUCLEOTIDE SEQUENCE [LARGE SCALE GENOMIC DNA]</scope>
    <source>
        <strain evidence="3">NRRL 2290</strain>
    </source>
</reference>
<dbReference type="PANTHER" id="PTHR31151:SF0">
    <property type="entry name" value="PROLINE-TRNA LIGASE (DUF1680)"/>
    <property type="match status" value="1"/>
</dbReference>
<dbReference type="eggNOG" id="COG3533">
    <property type="taxonomic scope" value="Bacteria"/>
</dbReference>
<dbReference type="PANTHER" id="PTHR31151">
    <property type="entry name" value="PROLINE-TRNA LIGASE (DUF1680)"/>
    <property type="match status" value="1"/>
</dbReference>
<gene>
    <name evidence="2" type="ORF">ADK37_18910</name>
</gene>
<dbReference type="Pfam" id="PF20736">
    <property type="entry name" value="Glyco_hydro127M"/>
    <property type="match status" value="1"/>
</dbReference>
<sequence>MESATKYQDSVYFKKADGSALYVNLYSPSTLTWAEKGVTVTQKTGYPREQGTTLTIGGRRAAFELRLRVPSWAGAGFRVTVNGRAVPGTPTPGSYFPVSRTWRAGDTVRVSIPFRLRVEKALDDPSLQTLFYGPVNLVGRNAATDYLPLGLYRNAGLSGDLLPTLTPVPGKPLHHTLDGTEFAPFSEGTEDPTHAYFRRSEPRVCFGTLDSGVVNPAKPDGTTLLDEIWSAAPFRSKGTLVSRVRAVVDTWVSAGLLTRADGAKVVSTAGSATYAA</sequence>
<evidence type="ECO:0000313" key="2">
    <source>
        <dbReference type="EMBL" id="KOG34589.1"/>
    </source>
</evidence>
<comment type="caution">
    <text evidence="2">The sequence shown here is derived from an EMBL/GenBank/DDBJ whole genome shotgun (WGS) entry which is preliminary data.</text>
</comment>
<evidence type="ECO:0000259" key="1">
    <source>
        <dbReference type="Pfam" id="PF20736"/>
    </source>
</evidence>